<accession>A0A7W9Q6E9</accession>
<dbReference type="Proteomes" id="UP000588098">
    <property type="component" value="Unassembled WGS sequence"/>
</dbReference>
<keyword evidence="2" id="KW-1185">Reference proteome</keyword>
<organism evidence="1 2">
    <name type="scientific">Streptomyces zagrosensis</name>
    <dbReference type="NCBI Taxonomy" id="1042984"/>
    <lineage>
        <taxon>Bacteria</taxon>
        <taxon>Bacillati</taxon>
        <taxon>Actinomycetota</taxon>
        <taxon>Actinomycetes</taxon>
        <taxon>Kitasatosporales</taxon>
        <taxon>Streptomycetaceae</taxon>
        <taxon>Streptomyces</taxon>
    </lineage>
</organism>
<evidence type="ECO:0000313" key="2">
    <source>
        <dbReference type="Proteomes" id="UP000588098"/>
    </source>
</evidence>
<reference evidence="1 2" key="1">
    <citation type="submission" date="2020-08" db="EMBL/GenBank/DDBJ databases">
        <title>Genomic Encyclopedia of Type Strains, Phase III (KMG-III): the genomes of soil and plant-associated and newly described type strains.</title>
        <authorList>
            <person name="Whitman W."/>
        </authorList>
    </citation>
    <scope>NUCLEOTIDE SEQUENCE [LARGE SCALE GENOMIC DNA]</scope>
    <source>
        <strain evidence="1 2">CECT 8305</strain>
    </source>
</reference>
<sequence length="85" mass="9378">MLGFRGHFSTKSRHYSTTLTALRDTRTAWRRAQAQPHPPAPDNDEHTTLVLAHWTYAGTGLTPTEEWLTTTLAPAPGTEGEPTHG</sequence>
<gene>
    <name evidence="1" type="ORF">FHS42_001521</name>
</gene>
<proteinExistence type="predicted"/>
<comment type="caution">
    <text evidence="1">The sequence shown here is derived from an EMBL/GenBank/DDBJ whole genome shotgun (WGS) entry which is preliminary data.</text>
</comment>
<evidence type="ECO:0000313" key="1">
    <source>
        <dbReference type="EMBL" id="MBB5934474.1"/>
    </source>
</evidence>
<dbReference type="AlphaFoldDB" id="A0A7W9Q6E9"/>
<protein>
    <recommendedName>
        <fullName evidence="3">Replication initiation protein</fullName>
    </recommendedName>
</protein>
<evidence type="ECO:0008006" key="3">
    <source>
        <dbReference type="Google" id="ProtNLM"/>
    </source>
</evidence>
<dbReference type="InterPro" id="IPR046828">
    <property type="entry name" value="RepSA"/>
</dbReference>
<dbReference type="EMBL" id="JACHJL010000003">
    <property type="protein sequence ID" value="MBB5934474.1"/>
    <property type="molecule type" value="Genomic_DNA"/>
</dbReference>
<dbReference type="Pfam" id="PF20199">
    <property type="entry name" value="RepSA"/>
    <property type="match status" value="1"/>
</dbReference>
<name>A0A7W9Q6E9_9ACTN</name>